<dbReference type="InterPro" id="IPR003848">
    <property type="entry name" value="DUF218"/>
</dbReference>
<keyword evidence="1" id="KW-1133">Transmembrane helix</keyword>
<accession>A0A9J6ZCW6</accession>
<dbReference type="GO" id="GO:0005886">
    <property type="term" value="C:plasma membrane"/>
    <property type="evidence" value="ECO:0007669"/>
    <property type="project" value="TreeGrafter"/>
</dbReference>
<dbReference type="CDD" id="cd06259">
    <property type="entry name" value="YdcF-like"/>
    <property type="match status" value="1"/>
</dbReference>
<keyword evidence="1" id="KW-0472">Membrane</keyword>
<reference evidence="3" key="1">
    <citation type="submission" date="2022-05" db="EMBL/GenBank/DDBJ databases">
        <title>Novel bacterial taxa in a minimal lignocellulolytic consortium and its capacity to transform plastics disclosed by genome-resolved metagenomics.</title>
        <authorList>
            <person name="Rodriguez C.A.D."/>
            <person name="Diaz-Garcia L."/>
            <person name="Herrera K."/>
            <person name="Tarazona N.A."/>
            <person name="Sproer C."/>
            <person name="Overmann J."/>
            <person name="Jimenez D.J."/>
        </authorList>
    </citation>
    <scope>NUCLEOTIDE SEQUENCE</scope>
    <source>
        <strain evidence="3">MAG5</strain>
    </source>
</reference>
<dbReference type="GO" id="GO:0000270">
    <property type="term" value="P:peptidoglycan metabolic process"/>
    <property type="evidence" value="ECO:0007669"/>
    <property type="project" value="TreeGrafter"/>
</dbReference>
<dbReference type="AlphaFoldDB" id="A0A9J6ZCW6"/>
<organism evidence="3 4">
    <name type="scientific">Candidatus Pristimantibacillus lignocellulolyticus</name>
    <dbReference type="NCBI Taxonomy" id="2994561"/>
    <lineage>
        <taxon>Bacteria</taxon>
        <taxon>Bacillati</taxon>
        <taxon>Bacillota</taxon>
        <taxon>Bacilli</taxon>
        <taxon>Bacillales</taxon>
        <taxon>Paenibacillaceae</taxon>
        <taxon>Candidatus Pristimantibacillus</taxon>
    </lineage>
</organism>
<protein>
    <submittedName>
        <fullName evidence="3">YdcF family protein</fullName>
    </submittedName>
</protein>
<evidence type="ECO:0000259" key="2">
    <source>
        <dbReference type="Pfam" id="PF02698"/>
    </source>
</evidence>
<dbReference type="EMBL" id="CP097899">
    <property type="protein sequence ID" value="URN93760.1"/>
    <property type="molecule type" value="Genomic_DNA"/>
</dbReference>
<dbReference type="Pfam" id="PF02698">
    <property type="entry name" value="DUF218"/>
    <property type="match status" value="1"/>
</dbReference>
<dbReference type="PANTHER" id="PTHR30336">
    <property type="entry name" value="INNER MEMBRANE PROTEIN, PROBABLE PERMEASE"/>
    <property type="match status" value="1"/>
</dbReference>
<feature type="domain" description="DUF218" evidence="2">
    <location>
        <begin position="40"/>
        <end position="166"/>
    </location>
</feature>
<sequence>MNVITNKRLLIIVTILFIWFIIHTTFVVIDGLNDELKHVDAAVVLGNKVEVNGQPSIRLKARLDRSIELYKDGYYSFIIVSGGTGKEGFDEARVMKSYLVDKGIPEDNIIEDNNGYNSYMTAQNTSKIMDELKFESVMVISQYFHVSRTKLAFSKMDIKEVYSAHAKIFEIRDIYSIIREFSAYYNYLLK</sequence>
<feature type="transmembrane region" description="Helical" evidence="1">
    <location>
        <begin position="9"/>
        <end position="29"/>
    </location>
</feature>
<dbReference type="Proteomes" id="UP001056756">
    <property type="component" value="Chromosome"/>
</dbReference>
<dbReference type="InterPro" id="IPR051599">
    <property type="entry name" value="Cell_Envelope_Assoc"/>
</dbReference>
<evidence type="ECO:0000256" key="1">
    <source>
        <dbReference type="SAM" id="Phobius"/>
    </source>
</evidence>
<dbReference type="KEGG" id="plig:NAG76_18300"/>
<name>A0A9J6ZCW6_9BACL</name>
<dbReference type="InterPro" id="IPR014729">
    <property type="entry name" value="Rossmann-like_a/b/a_fold"/>
</dbReference>
<keyword evidence="1" id="KW-0812">Transmembrane</keyword>
<dbReference type="PANTHER" id="PTHR30336:SF4">
    <property type="entry name" value="ENVELOPE BIOGENESIS FACTOR ELYC"/>
    <property type="match status" value="1"/>
</dbReference>
<dbReference type="Gene3D" id="3.40.50.620">
    <property type="entry name" value="HUPs"/>
    <property type="match status" value="1"/>
</dbReference>
<dbReference type="GO" id="GO:0043164">
    <property type="term" value="P:Gram-negative-bacterium-type cell wall biogenesis"/>
    <property type="evidence" value="ECO:0007669"/>
    <property type="project" value="TreeGrafter"/>
</dbReference>
<evidence type="ECO:0000313" key="4">
    <source>
        <dbReference type="Proteomes" id="UP001056756"/>
    </source>
</evidence>
<gene>
    <name evidence="3" type="ORF">NAG76_18300</name>
</gene>
<proteinExistence type="predicted"/>
<evidence type="ECO:0000313" key="3">
    <source>
        <dbReference type="EMBL" id="URN93760.1"/>
    </source>
</evidence>